<feature type="region of interest" description="Disordered" evidence="2">
    <location>
        <begin position="42"/>
        <end position="61"/>
    </location>
</feature>
<proteinExistence type="predicted"/>
<protein>
    <submittedName>
        <fullName evidence="3">Uncharacterized protein</fullName>
    </submittedName>
</protein>
<dbReference type="RefSeq" id="WP_408079723.1">
    <property type="nucleotide sequence ID" value="NZ_JBELQC010000002.1"/>
</dbReference>
<name>A0ABW8YQE4_9SPHN</name>
<feature type="compositionally biased region" description="Basic and acidic residues" evidence="2">
    <location>
        <begin position="107"/>
        <end position="127"/>
    </location>
</feature>
<accession>A0ABW8YQE4</accession>
<dbReference type="EMBL" id="JBELQC010000002">
    <property type="protein sequence ID" value="MFL9842254.1"/>
    <property type="molecule type" value="Genomic_DNA"/>
</dbReference>
<feature type="coiled-coil region" evidence="1">
    <location>
        <begin position="4"/>
        <end position="38"/>
    </location>
</feature>
<sequence>MPLSDTYRRDLDRLRDREHALRKEMDRYESAAAKADEEYRRHLASAQRASSASTAKTYLNSAERARKKALGEAAKATAVSKKLADNSRDQTNKRRQLEGALKSEQQAADRETEKRRRMEKDHAREVARLATPTVHYVHIKPAEPEKLRV</sequence>
<organism evidence="3 4">
    <name type="scientific">Sphingomonas plantiphila</name>
    <dbReference type="NCBI Taxonomy" id="3163295"/>
    <lineage>
        <taxon>Bacteria</taxon>
        <taxon>Pseudomonadati</taxon>
        <taxon>Pseudomonadota</taxon>
        <taxon>Alphaproteobacteria</taxon>
        <taxon>Sphingomonadales</taxon>
        <taxon>Sphingomonadaceae</taxon>
        <taxon>Sphingomonas</taxon>
    </lineage>
</organism>
<feature type="region of interest" description="Disordered" evidence="2">
    <location>
        <begin position="76"/>
        <end position="132"/>
    </location>
</feature>
<evidence type="ECO:0000313" key="3">
    <source>
        <dbReference type="EMBL" id="MFL9842254.1"/>
    </source>
</evidence>
<evidence type="ECO:0000256" key="1">
    <source>
        <dbReference type="SAM" id="Coils"/>
    </source>
</evidence>
<reference evidence="3 4" key="1">
    <citation type="submission" date="2024-06" db="EMBL/GenBank/DDBJ databases">
        <authorList>
            <person name="Kaempfer P."/>
            <person name="Viver T."/>
        </authorList>
    </citation>
    <scope>NUCLEOTIDE SEQUENCE [LARGE SCALE GENOMIC DNA]</scope>
    <source>
        <strain evidence="3 4">ST-64</strain>
    </source>
</reference>
<dbReference type="Proteomes" id="UP001629244">
    <property type="component" value="Unassembled WGS sequence"/>
</dbReference>
<gene>
    <name evidence="3" type="ORF">ABS767_14890</name>
</gene>
<evidence type="ECO:0000313" key="4">
    <source>
        <dbReference type="Proteomes" id="UP001629244"/>
    </source>
</evidence>
<feature type="compositionally biased region" description="Low complexity" evidence="2">
    <location>
        <begin position="44"/>
        <end position="55"/>
    </location>
</feature>
<evidence type="ECO:0000256" key="2">
    <source>
        <dbReference type="SAM" id="MobiDB-lite"/>
    </source>
</evidence>
<keyword evidence="4" id="KW-1185">Reference proteome</keyword>
<comment type="caution">
    <text evidence="3">The sequence shown here is derived from an EMBL/GenBank/DDBJ whole genome shotgun (WGS) entry which is preliminary data.</text>
</comment>
<feature type="compositionally biased region" description="Basic and acidic residues" evidence="2">
    <location>
        <begin position="82"/>
        <end position="97"/>
    </location>
</feature>
<keyword evidence="1" id="KW-0175">Coiled coil</keyword>